<dbReference type="GO" id="GO:0052601">
    <property type="term" value="F:limonene 1,2-monooxygenase [NAD(P)H) activity"/>
    <property type="evidence" value="ECO:0007669"/>
    <property type="project" value="UniProtKB-EC"/>
</dbReference>
<protein>
    <submittedName>
        <fullName evidence="6">Limonene 1,2-monooxygenase</fullName>
        <ecNumber evidence="6">1.14.13.107</ecNumber>
    </submittedName>
</protein>
<name>A0ABU1XD72_9NOCA</name>
<sequence length="378" mass="40689">MLPTSFGCFTLPFHPPRQDPFHSLGDDIDLVLLAEELGFDEIWIGEHHAGGWGTLTAPDLLIAALARETRTIRLGTGVVPLPYHHPVHVAERILLLDNLTRGRTLLGCGPGAFVQDMEMIGVDPAQVRPHFAAALETVTALVRGETVDVRTPWFTAREAQLQLRPYRDPVEVVVASSLGDPAIEQLAGTGTHPLLNLTPPWGALRAGMVGDPIGQLAQRLAVLREHAAGPIRLNVFVHVSDSRESGIDEIFEGWMRQRLELYRGTLGMPVPGSESAGRSALEALIDAGAFIVGPPQSCVERITELSTRLGGLDTLILFVPGWVPNPLLERSLRAFAREVAPALRGWHAGVEKSLAAATAGSARRAEVRAAMANAPVSV</sequence>
<evidence type="ECO:0000259" key="5">
    <source>
        <dbReference type="Pfam" id="PF00296"/>
    </source>
</evidence>
<gene>
    <name evidence="6" type="ORF">J2W56_001730</name>
</gene>
<evidence type="ECO:0000256" key="3">
    <source>
        <dbReference type="ARBA" id="ARBA00023002"/>
    </source>
</evidence>
<dbReference type="EC" id="1.14.13.107" evidence="6"/>
<evidence type="ECO:0000256" key="1">
    <source>
        <dbReference type="ARBA" id="ARBA00010426"/>
    </source>
</evidence>
<dbReference type="InterPro" id="IPR011251">
    <property type="entry name" value="Luciferase-like_dom"/>
</dbReference>
<reference evidence="6 7" key="1">
    <citation type="submission" date="2023-07" db="EMBL/GenBank/DDBJ databases">
        <title>Sorghum-associated microbial communities from plants grown in Nebraska, USA.</title>
        <authorList>
            <person name="Schachtman D."/>
        </authorList>
    </citation>
    <scope>NUCLEOTIDE SEQUENCE [LARGE SCALE GENOMIC DNA]</scope>
    <source>
        <strain evidence="6 7">4272</strain>
    </source>
</reference>
<feature type="domain" description="Luciferase-like" evidence="5">
    <location>
        <begin position="5"/>
        <end position="305"/>
    </location>
</feature>
<dbReference type="EMBL" id="JAVDWW010000002">
    <property type="protein sequence ID" value="MDR7168011.1"/>
    <property type="molecule type" value="Genomic_DNA"/>
</dbReference>
<keyword evidence="2" id="KW-0285">Flavoprotein</keyword>
<dbReference type="PANTHER" id="PTHR30137">
    <property type="entry name" value="LUCIFERASE-LIKE MONOOXYGENASE"/>
    <property type="match status" value="1"/>
</dbReference>
<keyword evidence="4" id="KW-0503">Monooxygenase</keyword>
<keyword evidence="7" id="KW-1185">Reference proteome</keyword>
<dbReference type="InterPro" id="IPR036661">
    <property type="entry name" value="Luciferase-like_sf"/>
</dbReference>
<dbReference type="Proteomes" id="UP001251217">
    <property type="component" value="Unassembled WGS sequence"/>
</dbReference>
<dbReference type="RefSeq" id="WP_063010960.1">
    <property type="nucleotide sequence ID" value="NZ_JAVDWW010000002.1"/>
</dbReference>
<organism evidence="6 7">
    <name type="scientific">Nocardia kruczakiae</name>
    <dbReference type="NCBI Taxonomy" id="261477"/>
    <lineage>
        <taxon>Bacteria</taxon>
        <taxon>Bacillati</taxon>
        <taxon>Actinomycetota</taxon>
        <taxon>Actinomycetes</taxon>
        <taxon>Mycobacteriales</taxon>
        <taxon>Nocardiaceae</taxon>
        <taxon>Nocardia</taxon>
    </lineage>
</organism>
<proteinExistence type="inferred from homology"/>
<dbReference type="InterPro" id="IPR050766">
    <property type="entry name" value="Bact_Lucif_Oxidored"/>
</dbReference>
<comment type="similarity">
    <text evidence="1">Belongs to the bacterial luciferase oxidoreductase family.</text>
</comment>
<accession>A0ABU1XD72</accession>
<dbReference type="PANTHER" id="PTHR30137:SF16">
    <property type="entry name" value="BLL0895 PROTEIN"/>
    <property type="match status" value="1"/>
</dbReference>
<evidence type="ECO:0000256" key="2">
    <source>
        <dbReference type="ARBA" id="ARBA00022630"/>
    </source>
</evidence>
<comment type="caution">
    <text evidence="6">The sequence shown here is derived from an EMBL/GenBank/DDBJ whole genome shotgun (WGS) entry which is preliminary data.</text>
</comment>
<evidence type="ECO:0000313" key="6">
    <source>
        <dbReference type="EMBL" id="MDR7168011.1"/>
    </source>
</evidence>
<keyword evidence="3 6" id="KW-0560">Oxidoreductase</keyword>
<evidence type="ECO:0000313" key="7">
    <source>
        <dbReference type="Proteomes" id="UP001251217"/>
    </source>
</evidence>
<dbReference type="SUPFAM" id="SSF51679">
    <property type="entry name" value="Bacterial luciferase-like"/>
    <property type="match status" value="1"/>
</dbReference>
<evidence type="ECO:0000256" key="4">
    <source>
        <dbReference type="ARBA" id="ARBA00023033"/>
    </source>
</evidence>
<dbReference type="Pfam" id="PF00296">
    <property type="entry name" value="Bac_luciferase"/>
    <property type="match status" value="1"/>
</dbReference>
<dbReference type="Gene3D" id="3.20.20.30">
    <property type="entry name" value="Luciferase-like domain"/>
    <property type="match status" value="1"/>
</dbReference>